<name>A0A1I1YIQ7_9BURK</name>
<dbReference type="EMBL" id="FOMQ01000018">
    <property type="protein sequence ID" value="SFE19426.1"/>
    <property type="molecule type" value="Genomic_DNA"/>
</dbReference>
<dbReference type="Proteomes" id="UP000199517">
    <property type="component" value="Unassembled WGS sequence"/>
</dbReference>
<evidence type="ECO:0000313" key="1">
    <source>
        <dbReference type="EMBL" id="SFE19426.1"/>
    </source>
</evidence>
<dbReference type="OrthoDB" id="8689447at2"/>
<accession>A0A1I1YIQ7</accession>
<dbReference type="AlphaFoldDB" id="A0A1I1YIQ7"/>
<sequence length="129" mass="14172">MGEYESFNQALIECVKVAGGSKVVGHKLWPEKAVDAAQRHLLACLNEDKPERLSPEHLLMLLRLARDKGCLVGIDFMLGELSCAPAQPIEPKDEIAELQRAFIESVNAQAKIAERIERAAGRVNVRAVA</sequence>
<reference evidence="2" key="1">
    <citation type="submission" date="2016-10" db="EMBL/GenBank/DDBJ databases">
        <authorList>
            <person name="Varghese N."/>
            <person name="Submissions S."/>
        </authorList>
    </citation>
    <scope>NUCLEOTIDE SEQUENCE [LARGE SCALE GENOMIC DNA]</scope>
    <source>
        <strain evidence="2">DSM 7481</strain>
    </source>
</reference>
<evidence type="ECO:0000313" key="2">
    <source>
        <dbReference type="Proteomes" id="UP000199517"/>
    </source>
</evidence>
<dbReference type="RefSeq" id="WP_092956676.1">
    <property type="nucleotide sequence ID" value="NZ_FOMQ01000018.1"/>
</dbReference>
<organism evidence="1 2">
    <name type="scientific">Paracidovorax konjaci</name>
    <dbReference type="NCBI Taxonomy" id="32040"/>
    <lineage>
        <taxon>Bacteria</taxon>
        <taxon>Pseudomonadati</taxon>
        <taxon>Pseudomonadota</taxon>
        <taxon>Betaproteobacteria</taxon>
        <taxon>Burkholderiales</taxon>
        <taxon>Comamonadaceae</taxon>
        <taxon>Paracidovorax</taxon>
    </lineage>
</organism>
<proteinExistence type="predicted"/>
<protein>
    <recommendedName>
        <fullName evidence="3">Phage regulatory protein CII (CP76)</fullName>
    </recommendedName>
</protein>
<gene>
    <name evidence="1" type="ORF">SAMN04489710_11835</name>
</gene>
<keyword evidence="2" id="KW-1185">Reference proteome</keyword>
<evidence type="ECO:0008006" key="3">
    <source>
        <dbReference type="Google" id="ProtNLM"/>
    </source>
</evidence>